<dbReference type="OMA" id="GTWIRFF"/>
<comment type="pathway">
    <text evidence="3">Lipid metabolism.</text>
</comment>
<keyword evidence="13 16" id="KW-0472">Membrane</keyword>
<evidence type="ECO:0000256" key="6">
    <source>
        <dbReference type="ARBA" id="ARBA00022516"/>
    </source>
</evidence>
<dbReference type="STRING" id="796925.A0A137NYL3"/>
<evidence type="ECO:0000256" key="14">
    <source>
        <dbReference type="ARBA" id="ARBA00023315"/>
    </source>
</evidence>
<evidence type="ECO:0000256" key="3">
    <source>
        <dbReference type="ARBA" id="ARBA00005189"/>
    </source>
</evidence>
<evidence type="ECO:0000256" key="5">
    <source>
        <dbReference type="ARBA" id="ARBA00013244"/>
    </source>
</evidence>
<protein>
    <recommendedName>
        <fullName evidence="5 16">Diacylglycerol O-acyltransferase</fullName>
        <ecNumber evidence="5 16">2.3.1.20</ecNumber>
    </recommendedName>
</protein>
<keyword evidence="14 16" id="KW-0012">Acyltransferase</keyword>
<gene>
    <name evidence="17" type="ORF">CONCODRAFT_76141</name>
</gene>
<keyword evidence="9" id="KW-0319">Glycerol metabolism</keyword>
<comment type="catalytic activity">
    <reaction evidence="15 16">
        <text>an acyl-CoA + a 1,2-diacyl-sn-glycerol = a triacyl-sn-glycerol + CoA</text>
        <dbReference type="Rhea" id="RHEA:10868"/>
        <dbReference type="ChEBI" id="CHEBI:17815"/>
        <dbReference type="ChEBI" id="CHEBI:57287"/>
        <dbReference type="ChEBI" id="CHEBI:58342"/>
        <dbReference type="ChEBI" id="CHEBI:64615"/>
        <dbReference type="EC" id="2.3.1.20"/>
    </reaction>
</comment>
<evidence type="ECO:0000256" key="15">
    <source>
        <dbReference type="ARBA" id="ARBA00048109"/>
    </source>
</evidence>
<keyword evidence="11 16" id="KW-1133">Transmembrane helix</keyword>
<evidence type="ECO:0000313" key="18">
    <source>
        <dbReference type="Proteomes" id="UP000070444"/>
    </source>
</evidence>
<keyword evidence="8 16" id="KW-0812">Transmembrane</keyword>
<dbReference type="CDD" id="cd07987">
    <property type="entry name" value="LPLAT_MGAT-like"/>
    <property type="match status" value="1"/>
</dbReference>
<comment type="pathway">
    <text evidence="2 16">Glycerolipid metabolism; triacylglycerol biosynthesis.</text>
</comment>
<proteinExistence type="inferred from homology"/>
<comment type="caution">
    <text evidence="16">Lacks conserved residue(s) required for the propagation of feature annotation.</text>
</comment>
<organism evidence="17 18">
    <name type="scientific">Conidiobolus coronatus (strain ATCC 28846 / CBS 209.66 / NRRL 28638)</name>
    <name type="common">Delacroixia coronata</name>
    <dbReference type="NCBI Taxonomy" id="796925"/>
    <lineage>
        <taxon>Eukaryota</taxon>
        <taxon>Fungi</taxon>
        <taxon>Fungi incertae sedis</taxon>
        <taxon>Zoopagomycota</taxon>
        <taxon>Entomophthoromycotina</taxon>
        <taxon>Entomophthoromycetes</taxon>
        <taxon>Entomophthorales</taxon>
        <taxon>Ancylistaceae</taxon>
        <taxon>Conidiobolus</taxon>
    </lineage>
</organism>
<evidence type="ECO:0000256" key="4">
    <source>
        <dbReference type="ARBA" id="ARBA00005420"/>
    </source>
</evidence>
<keyword evidence="10 16" id="KW-0256">Endoplasmic reticulum</keyword>
<comment type="function">
    <text evidence="16">Catalyzes the terminal and only committed step in triacylglycerol synthesis by using diacylglycerol and fatty acyl CoA as substrates.</text>
</comment>
<dbReference type="UniPathway" id="UPA00282"/>
<dbReference type="GO" id="GO:0006071">
    <property type="term" value="P:glycerol metabolic process"/>
    <property type="evidence" value="ECO:0007669"/>
    <property type="project" value="UniProtKB-UniRule"/>
</dbReference>
<evidence type="ECO:0000256" key="8">
    <source>
        <dbReference type="ARBA" id="ARBA00022692"/>
    </source>
</evidence>
<dbReference type="GO" id="GO:0005789">
    <property type="term" value="C:endoplasmic reticulum membrane"/>
    <property type="evidence" value="ECO:0007669"/>
    <property type="project" value="UniProtKB-SubCell"/>
</dbReference>
<evidence type="ECO:0000256" key="1">
    <source>
        <dbReference type="ARBA" id="ARBA00004477"/>
    </source>
</evidence>
<dbReference type="GO" id="GO:0019432">
    <property type="term" value="P:triglyceride biosynthetic process"/>
    <property type="evidence" value="ECO:0007669"/>
    <property type="project" value="UniProtKB-UniRule"/>
</dbReference>
<evidence type="ECO:0000256" key="13">
    <source>
        <dbReference type="ARBA" id="ARBA00023136"/>
    </source>
</evidence>
<comment type="subcellular location">
    <subcellularLocation>
        <location evidence="1 16">Endoplasmic reticulum membrane</location>
        <topology evidence="1 16">Multi-pass membrane protein</topology>
    </subcellularLocation>
</comment>
<dbReference type="AlphaFoldDB" id="A0A137NYL3"/>
<name>A0A137NYL3_CONC2</name>
<evidence type="ECO:0000256" key="12">
    <source>
        <dbReference type="ARBA" id="ARBA00023098"/>
    </source>
</evidence>
<dbReference type="EC" id="2.3.1.20" evidence="5 16"/>
<accession>A0A137NYL3</accession>
<keyword evidence="12 16" id="KW-0443">Lipid metabolism</keyword>
<evidence type="ECO:0000256" key="10">
    <source>
        <dbReference type="ARBA" id="ARBA00022824"/>
    </source>
</evidence>
<keyword evidence="6 16" id="KW-0444">Lipid biosynthesis</keyword>
<dbReference type="EMBL" id="KQ964610">
    <property type="protein sequence ID" value="KXN67832.1"/>
    <property type="molecule type" value="Genomic_DNA"/>
</dbReference>
<evidence type="ECO:0000256" key="7">
    <source>
        <dbReference type="ARBA" id="ARBA00022679"/>
    </source>
</evidence>
<dbReference type="PANTHER" id="PTHR12317">
    <property type="entry name" value="DIACYLGLYCEROL O-ACYLTRANSFERASE"/>
    <property type="match status" value="1"/>
</dbReference>
<dbReference type="Pfam" id="PF03982">
    <property type="entry name" value="DAGAT"/>
    <property type="match status" value="1"/>
</dbReference>
<dbReference type="PANTHER" id="PTHR12317:SF0">
    <property type="entry name" value="ACYLTRANSFERASE"/>
    <property type="match status" value="1"/>
</dbReference>
<feature type="transmembrane region" description="Helical" evidence="16">
    <location>
        <begin position="6"/>
        <end position="39"/>
    </location>
</feature>
<dbReference type="Proteomes" id="UP000070444">
    <property type="component" value="Unassembled WGS sequence"/>
</dbReference>
<evidence type="ECO:0000256" key="16">
    <source>
        <dbReference type="RuleBase" id="RU367023"/>
    </source>
</evidence>
<evidence type="ECO:0000256" key="9">
    <source>
        <dbReference type="ARBA" id="ARBA00022798"/>
    </source>
</evidence>
<evidence type="ECO:0000256" key="2">
    <source>
        <dbReference type="ARBA" id="ARBA00004771"/>
    </source>
</evidence>
<keyword evidence="18" id="KW-1185">Reference proteome</keyword>
<comment type="similarity">
    <text evidence="4 16">Belongs to the diacylglycerol acyltransferase family.</text>
</comment>
<reference evidence="17 18" key="1">
    <citation type="journal article" date="2015" name="Genome Biol. Evol.">
        <title>Phylogenomic analyses indicate that early fungi evolved digesting cell walls of algal ancestors of land plants.</title>
        <authorList>
            <person name="Chang Y."/>
            <person name="Wang S."/>
            <person name="Sekimoto S."/>
            <person name="Aerts A.L."/>
            <person name="Choi C."/>
            <person name="Clum A."/>
            <person name="LaButti K.M."/>
            <person name="Lindquist E.A."/>
            <person name="Yee Ngan C."/>
            <person name="Ohm R.A."/>
            <person name="Salamov A.A."/>
            <person name="Grigoriev I.V."/>
            <person name="Spatafora J.W."/>
            <person name="Berbee M.L."/>
        </authorList>
    </citation>
    <scope>NUCLEOTIDE SEQUENCE [LARGE SCALE GENOMIC DNA]</scope>
    <source>
        <strain evidence="17 18">NRRL 28638</strain>
    </source>
</reference>
<dbReference type="GO" id="GO:0004144">
    <property type="term" value="F:diacylglycerol O-acyltransferase activity"/>
    <property type="evidence" value="ECO:0007669"/>
    <property type="project" value="UniProtKB-UniRule"/>
</dbReference>
<dbReference type="InterPro" id="IPR007130">
    <property type="entry name" value="DAGAT"/>
</dbReference>
<evidence type="ECO:0000313" key="17">
    <source>
        <dbReference type="EMBL" id="KXN67832.1"/>
    </source>
</evidence>
<keyword evidence="7 17" id="KW-0808">Transferase</keyword>
<dbReference type="OrthoDB" id="264532at2759"/>
<evidence type="ECO:0000256" key="11">
    <source>
        <dbReference type="ARBA" id="ARBA00022989"/>
    </source>
</evidence>
<sequence length="315" mass="35666">MSVAWIPLSLISGLIITGACGLFPLTWPVVIPYLVYNFIDKTPEQGGRKWPWLVRNCPILPNIRNYFSMKLIRTVELNPSENYIFAYHPHGIIGYGAQAYFNEENPEFISKFPGIDLKTVTLNVNFKWPLFRDLILGLGYISCSKKSITRQIEDGPGKSILIVIGGSHEALYSGEDSAKLIVRSRLGFIKMAIKTGANLVPIYSFGENSLFKMDTTFKENSILKSIQYLVSLTGLRVCLFHGRGIFQSKFGVFPMNYPITMVTGEPVKVTQNDNPSEEEIKRVQTEYLKNLTKIYNNYKDKYHVGSANPPELEFI</sequence>